<keyword evidence="16" id="KW-0511">Multifunctional enzyme</keyword>
<accession>A0AAQ3UIU3</accession>
<dbReference type="FunFam" id="3.30.70.270:FF:000020">
    <property type="entry name" value="Transposon Tf2-6 polyprotein-like Protein"/>
    <property type="match status" value="1"/>
</dbReference>
<dbReference type="Gene3D" id="2.40.70.10">
    <property type="entry name" value="Acid Proteases"/>
    <property type="match status" value="1"/>
</dbReference>
<evidence type="ECO:0000259" key="20">
    <source>
        <dbReference type="PROSITE" id="PS50994"/>
    </source>
</evidence>
<dbReference type="PROSITE" id="PS50994">
    <property type="entry name" value="INTEGRASE"/>
    <property type="match status" value="1"/>
</dbReference>
<dbReference type="GO" id="GO:0003723">
    <property type="term" value="F:RNA binding"/>
    <property type="evidence" value="ECO:0007669"/>
    <property type="project" value="UniProtKB-KW"/>
</dbReference>
<evidence type="ECO:0000313" key="22">
    <source>
        <dbReference type="Proteomes" id="UP001341281"/>
    </source>
</evidence>
<evidence type="ECO:0000256" key="12">
    <source>
        <dbReference type="ARBA" id="ARBA00022918"/>
    </source>
</evidence>
<keyword evidence="15" id="KW-0233">DNA recombination</keyword>
<keyword evidence="1" id="KW-0645">Protease</keyword>
<dbReference type="InterPro" id="IPR001969">
    <property type="entry name" value="Aspartic_peptidase_AS"/>
</dbReference>
<evidence type="ECO:0000256" key="4">
    <source>
        <dbReference type="ARBA" id="ARBA00022722"/>
    </source>
</evidence>
<evidence type="ECO:0000256" key="15">
    <source>
        <dbReference type="ARBA" id="ARBA00023172"/>
    </source>
</evidence>
<dbReference type="SUPFAM" id="SSF53098">
    <property type="entry name" value="Ribonuclease H-like"/>
    <property type="match status" value="1"/>
</dbReference>
<keyword evidence="5" id="KW-0479">Metal-binding</keyword>
<keyword evidence="2" id="KW-0808">Transferase</keyword>
<keyword evidence="6" id="KW-0064">Aspartyl protease</keyword>
<dbReference type="FunFam" id="3.10.10.10:FF:000007">
    <property type="entry name" value="Retrovirus-related Pol polyprotein from transposon 17.6-like Protein"/>
    <property type="match status" value="1"/>
</dbReference>
<dbReference type="PROSITE" id="PS50013">
    <property type="entry name" value="CHROMO_2"/>
    <property type="match status" value="1"/>
</dbReference>
<dbReference type="EMBL" id="CP144753">
    <property type="protein sequence ID" value="WVZ92138.1"/>
    <property type="molecule type" value="Genomic_DNA"/>
</dbReference>
<dbReference type="InterPro" id="IPR056924">
    <property type="entry name" value="SH3_Tf2-1"/>
</dbReference>
<dbReference type="InterPro" id="IPR050951">
    <property type="entry name" value="Retrovirus_Pol_polyprotein"/>
</dbReference>
<dbReference type="Pfam" id="PF00078">
    <property type="entry name" value="RVT_1"/>
    <property type="match status" value="1"/>
</dbReference>
<dbReference type="Pfam" id="PF08284">
    <property type="entry name" value="RVP_2"/>
    <property type="match status" value="1"/>
</dbReference>
<dbReference type="GO" id="GO:0003887">
    <property type="term" value="F:DNA-directed DNA polymerase activity"/>
    <property type="evidence" value="ECO:0007669"/>
    <property type="project" value="UniProtKB-KW"/>
</dbReference>
<dbReference type="Gene3D" id="3.10.10.10">
    <property type="entry name" value="HIV Type 1 Reverse Transcriptase, subunit A, domain 1"/>
    <property type="match status" value="1"/>
</dbReference>
<evidence type="ECO:0000259" key="18">
    <source>
        <dbReference type="PROSITE" id="PS50013"/>
    </source>
</evidence>
<organism evidence="21 22">
    <name type="scientific">Paspalum notatum var. saurae</name>
    <dbReference type="NCBI Taxonomy" id="547442"/>
    <lineage>
        <taxon>Eukaryota</taxon>
        <taxon>Viridiplantae</taxon>
        <taxon>Streptophyta</taxon>
        <taxon>Embryophyta</taxon>
        <taxon>Tracheophyta</taxon>
        <taxon>Spermatophyta</taxon>
        <taxon>Magnoliopsida</taxon>
        <taxon>Liliopsida</taxon>
        <taxon>Poales</taxon>
        <taxon>Poaceae</taxon>
        <taxon>PACMAD clade</taxon>
        <taxon>Panicoideae</taxon>
        <taxon>Andropogonodae</taxon>
        <taxon>Paspaleae</taxon>
        <taxon>Paspalinae</taxon>
        <taxon>Paspalum</taxon>
    </lineage>
</organism>
<keyword evidence="13" id="KW-0239">DNA-directed DNA polymerase</keyword>
<evidence type="ECO:0000256" key="13">
    <source>
        <dbReference type="ARBA" id="ARBA00022932"/>
    </source>
</evidence>
<feature type="domain" description="Chromo" evidence="18">
    <location>
        <begin position="1287"/>
        <end position="1319"/>
    </location>
</feature>
<evidence type="ECO:0000256" key="7">
    <source>
        <dbReference type="ARBA" id="ARBA00022759"/>
    </source>
</evidence>
<dbReference type="GO" id="GO:0046872">
    <property type="term" value="F:metal ion binding"/>
    <property type="evidence" value="ECO:0007669"/>
    <property type="project" value="UniProtKB-KW"/>
</dbReference>
<gene>
    <name evidence="21" type="ORF">U9M48_038225</name>
</gene>
<keyword evidence="9" id="KW-0460">Magnesium</keyword>
<evidence type="ECO:0000256" key="16">
    <source>
        <dbReference type="ARBA" id="ARBA00023268"/>
    </source>
</evidence>
<dbReference type="InterPro" id="IPR043502">
    <property type="entry name" value="DNA/RNA_pol_sf"/>
</dbReference>
<dbReference type="GO" id="GO:0015074">
    <property type="term" value="P:DNA integration"/>
    <property type="evidence" value="ECO:0007669"/>
    <property type="project" value="UniProtKB-KW"/>
</dbReference>
<evidence type="ECO:0000256" key="8">
    <source>
        <dbReference type="ARBA" id="ARBA00022801"/>
    </source>
</evidence>
<dbReference type="Pfam" id="PF24626">
    <property type="entry name" value="SH3_Tf2-1"/>
    <property type="match status" value="1"/>
</dbReference>
<evidence type="ECO:0000256" key="3">
    <source>
        <dbReference type="ARBA" id="ARBA00022695"/>
    </source>
</evidence>
<feature type="compositionally biased region" description="Pro residues" evidence="17">
    <location>
        <begin position="165"/>
        <end position="176"/>
    </location>
</feature>
<dbReference type="Proteomes" id="UP001341281">
    <property type="component" value="Chromosome 09"/>
</dbReference>
<dbReference type="InterPro" id="IPR005162">
    <property type="entry name" value="Retrotrans_gag_dom"/>
</dbReference>
<dbReference type="InterPro" id="IPR021109">
    <property type="entry name" value="Peptidase_aspartic_dom_sf"/>
</dbReference>
<keyword evidence="7" id="KW-0255">Endonuclease</keyword>
<dbReference type="PANTHER" id="PTHR37984">
    <property type="entry name" value="PROTEIN CBG26694"/>
    <property type="match status" value="1"/>
</dbReference>
<keyword evidence="10" id="KW-0694">RNA-binding</keyword>
<dbReference type="InterPro" id="IPR036397">
    <property type="entry name" value="RNaseH_sf"/>
</dbReference>
<dbReference type="InterPro" id="IPR041577">
    <property type="entry name" value="RT_RNaseH_2"/>
</dbReference>
<keyword evidence="22" id="KW-1185">Reference proteome</keyword>
<dbReference type="Pfam" id="PF17921">
    <property type="entry name" value="Integrase_H2C2"/>
    <property type="match status" value="1"/>
</dbReference>
<evidence type="ECO:0000259" key="19">
    <source>
        <dbReference type="PROSITE" id="PS50878"/>
    </source>
</evidence>
<evidence type="ECO:0000256" key="11">
    <source>
        <dbReference type="ARBA" id="ARBA00022908"/>
    </source>
</evidence>
<dbReference type="PROSITE" id="PS00141">
    <property type="entry name" value="ASP_PROTEASE"/>
    <property type="match status" value="1"/>
</dbReference>
<evidence type="ECO:0000256" key="17">
    <source>
        <dbReference type="SAM" id="MobiDB-lite"/>
    </source>
</evidence>
<keyword evidence="3" id="KW-0548">Nucleotidyltransferase</keyword>
<dbReference type="GO" id="GO:0004190">
    <property type="term" value="F:aspartic-type endopeptidase activity"/>
    <property type="evidence" value="ECO:0007669"/>
    <property type="project" value="UniProtKB-KW"/>
</dbReference>
<evidence type="ECO:0000256" key="10">
    <source>
        <dbReference type="ARBA" id="ARBA00022884"/>
    </source>
</evidence>
<dbReference type="InterPro" id="IPR000953">
    <property type="entry name" value="Chromo/chromo_shadow_dom"/>
</dbReference>
<proteinExistence type="predicted"/>
<dbReference type="GO" id="GO:0006310">
    <property type="term" value="P:DNA recombination"/>
    <property type="evidence" value="ECO:0007669"/>
    <property type="project" value="UniProtKB-KW"/>
</dbReference>
<feature type="region of interest" description="Disordered" evidence="17">
    <location>
        <begin position="154"/>
        <end position="177"/>
    </location>
</feature>
<keyword evidence="8" id="KW-0378">Hydrolase</keyword>
<dbReference type="CDD" id="cd09274">
    <property type="entry name" value="RNase_HI_RT_Ty3"/>
    <property type="match status" value="1"/>
</dbReference>
<evidence type="ECO:0000256" key="14">
    <source>
        <dbReference type="ARBA" id="ARBA00023125"/>
    </source>
</evidence>
<dbReference type="GO" id="GO:0003677">
    <property type="term" value="F:DNA binding"/>
    <property type="evidence" value="ECO:0007669"/>
    <property type="project" value="UniProtKB-KW"/>
</dbReference>
<dbReference type="Pfam" id="PF17919">
    <property type="entry name" value="RT_RNaseH_2"/>
    <property type="match status" value="1"/>
</dbReference>
<evidence type="ECO:0000313" key="21">
    <source>
        <dbReference type="EMBL" id="WVZ92138.1"/>
    </source>
</evidence>
<dbReference type="Gene3D" id="3.30.70.270">
    <property type="match status" value="2"/>
</dbReference>
<dbReference type="InterPro" id="IPR016197">
    <property type="entry name" value="Chromo-like_dom_sf"/>
</dbReference>
<dbReference type="SUPFAM" id="SSF56672">
    <property type="entry name" value="DNA/RNA polymerases"/>
    <property type="match status" value="1"/>
</dbReference>
<dbReference type="GO" id="GO:0003964">
    <property type="term" value="F:RNA-directed DNA polymerase activity"/>
    <property type="evidence" value="ECO:0007669"/>
    <property type="project" value="UniProtKB-KW"/>
</dbReference>
<evidence type="ECO:0000256" key="5">
    <source>
        <dbReference type="ARBA" id="ARBA00022723"/>
    </source>
</evidence>
<dbReference type="InterPro" id="IPR001584">
    <property type="entry name" value="Integrase_cat-core"/>
</dbReference>
<dbReference type="PANTHER" id="PTHR37984:SF5">
    <property type="entry name" value="PROTEIN NYNRIN-LIKE"/>
    <property type="match status" value="1"/>
</dbReference>
<sequence length="1367" mass="154104">MPRYDGESDPLPWLNCCDNFFRGHQTLAEERVWLASLHLDGMAAQWYYQMESEFGVVSWPRFVDFVNMRFGPPIRSNSLGELKTLVRSGSIEDYQRQFLALLCRCSNLTPQHQVDLFTAGLGQPLASDVELQRPSNLQTAMSLARAYERRNLAADSTTRAIPRAQPKPRPPQPPAAVLPASAATLQTAVPRLEAPPRQRFRRLSPEEVADKRRKGECYFCSEKFSLDHKCASKGVFLLQLDEDASEAEAAAELGISLHALTGINASTTMQLRVRVAGESLLALVDSGSTHTFIHQDTARRLQLPITERKGMTVKVANGERVSSAGLCAAMDVHIQDETFSLDCYVLTLDGFDIVLGVHWLKTLGPIIWDFTKLSMSFCRDGHRVHWQGLSDQTRRLQSITAGEDLMQALLAAHSHLFDRPHQLPPARRHDHRIHLLPDTPPVAIRPYRYPQLLKDEIERQCDDMLQEGIIRESTSPFSSPVLLVKKHDGNWRFCVDYRGLNNRTVKDKFPIPVVEELLDELKGARYFTKLDLRSGYHQVQMHTEDIAKTAFRTHHSHFEFLVMPFGLTNAPATFQALMNDVLKPYICRFVLVFFDDILIYSPSWADHLRHVKAVFQLLHQHQLFIKQSKCFFEEASVAYLGHIVSAVGVAMDPAKVAAVDAWPRPRTTRALRGFLGLTNYYRKFIAGYGAVARPLTDLLKGSSFTWTADADHAFTVLKQALLTAPLLQLPDFSKRFVVDTDASGSGFGAVLHQGDGAIAFFSRAVAPHHAKLQAYERELIGLVKAVRHWRPYLWGRAFTVRTDHWSLKFILDQRLTTIPQHTWVSKLFGYDLSVEYRPGKQNVAADALSRRDEDVSVAANAISGPSFDVFSALRSELAGHPSVVELQAQLRDGTAPAGWSFTDGLLLFHGKVFVPDDSTLWPSILEAAHTMGHEGSEKTLHQFRSSFFNEHANRLVRAYVQGCVTCQRNKTEHLHPAGLLQPLPVPSTVWSDIAMDFVEGFPKVGGKSVILTVVDQFSKYAHFIALGHPYSACSVARAFFDNIVRLHGLPCSIVSDRDNVFTSTFWTELLRLAGVKLLLSSAFHPQTDGQSEVTNHIIVMYLRCLAGDRPRSWLQWLPWAEYCYNTSFQSTLRTTPFHVVYGRVPPTLLQYQPSLARAVAVDAQLRNRDEFLDEIKDRLCLAQDVMKTRADQHRRDISFTVGDWVWLRLHHRQAVGITVGARSKLGPRYYGPYKVLERLGAVAYRLQLPANARIHNVFHVALLKGYDGPAPTTPPALPPLLHGRVIPTPQKVLRARLNRGVWQLLVHWEGRTFADATWEDLDYFKTAYPEFQLEDDLFLGEGRSVTDAFVGKVYQHQRGKTAADRAG</sequence>
<dbReference type="InterPro" id="IPR041588">
    <property type="entry name" value="Integrase_H2C2"/>
</dbReference>
<dbReference type="Pfam" id="PF03732">
    <property type="entry name" value="Retrotrans_gag"/>
    <property type="match status" value="1"/>
</dbReference>
<evidence type="ECO:0008006" key="23">
    <source>
        <dbReference type="Google" id="ProtNLM"/>
    </source>
</evidence>
<dbReference type="PROSITE" id="PS50878">
    <property type="entry name" value="RT_POL"/>
    <property type="match status" value="1"/>
</dbReference>
<keyword evidence="14" id="KW-0238">DNA-binding</keyword>
<evidence type="ECO:0000256" key="2">
    <source>
        <dbReference type="ARBA" id="ARBA00022679"/>
    </source>
</evidence>
<evidence type="ECO:0000256" key="1">
    <source>
        <dbReference type="ARBA" id="ARBA00022670"/>
    </source>
</evidence>
<dbReference type="CDD" id="cd00303">
    <property type="entry name" value="retropepsin_like"/>
    <property type="match status" value="1"/>
</dbReference>
<feature type="domain" description="Integrase catalytic" evidence="20">
    <location>
        <begin position="980"/>
        <end position="1153"/>
    </location>
</feature>
<reference evidence="21 22" key="1">
    <citation type="submission" date="2024-02" db="EMBL/GenBank/DDBJ databases">
        <title>High-quality chromosome-scale genome assembly of Pensacola bahiagrass (Paspalum notatum Flugge var. saurae).</title>
        <authorList>
            <person name="Vega J.M."/>
            <person name="Podio M."/>
            <person name="Orjuela J."/>
            <person name="Siena L.A."/>
            <person name="Pessino S.C."/>
            <person name="Combes M.C."/>
            <person name="Mariac C."/>
            <person name="Albertini E."/>
            <person name="Pupilli F."/>
            <person name="Ortiz J.P.A."/>
            <person name="Leblanc O."/>
        </authorList>
    </citation>
    <scope>NUCLEOTIDE SEQUENCE [LARGE SCALE GENOMIC DNA]</scope>
    <source>
        <strain evidence="21">R1</strain>
        <tissue evidence="21">Leaf</tissue>
    </source>
</reference>
<keyword evidence="11" id="KW-0229">DNA integration</keyword>
<dbReference type="Gene3D" id="1.10.340.70">
    <property type="match status" value="1"/>
</dbReference>
<dbReference type="InterPro" id="IPR000477">
    <property type="entry name" value="RT_dom"/>
</dbReference>
<dbReference type="SUPFAM" id="SSF50630">
    <property type="entry name" value="Acid proteases"/>
    <property type="match status" value="1"/>
</dbReference>
<dbReference type="GO" id="GO:0004519">
    <property type="term" value="F:endonuclease activity"/>
    <property type="evidence" value="ECO:0007669"/>
    <property type="project" value="UniProtKB-KW"/>
</dbReference>
<feature type="domain" description="Reverse transcriptase" evidence="19">
    <location>
        <begin position="465"/>
        <end position="644"/>
    </location>
</feature>
<keyword evidence="4" id="KW-0540">Nuclease</keyword>
<evidence type="ECO:0000256" key="9">
    <source>
        <dbReference type="ARBA" id="ARBA00022842"/>
    </source>
</evidence>
<dbReference type="CDD" id="cd01647">
    <property type="entry name" value="RT_LTR"/>
    <property type="match status" value="1"/>
</dbReference>
<dbReference type="InterPro" id="IPR012337">
    <property type="entry name" value="RNaseH-like_sf"/>
</dbReference>
<name>A0AAQ3UIU3_PASNO</name>
<keyword evidence="12" id="KW-0695">RNA-directed DNA polymerase</keyword>
<dbReference type="FunFam" id="3.30.420.10:FF:000219">
    <property type="entry name" value="Putative retroelement"/>
    <property type="match status" value="1"/>
</dbReference>
<evidence type="ECO:0000256" key="6">
    <source>
        <dbReference type="ARBA" id="ARBA00022750"/>
    </source>
</evidence>
<dbReference type="Gene3D" id="3.30.420.10">
    <property type="entry name" value="Ribonuclease H-like superfamily/Ribonuclease H"/>
    <property type="match status" value="1"/>
</dbReference>
<dbReference type="GO" id="GO:0006508">
    <property type="term" value="P:proteolysis"/>
    <property type="evidence" value="ECO:0007669"/>
    <property type="project" value="UniProtKB-KW"/>
</dbReference>
<protein>
    <recommendedName>
        <fullName evidence="23">Reverse transcriptase</fullName>
    </recommendedName>
</protein>
<dbReference type="SUPFAM" id="SSF54160">
    <property type="entry name" value="Chromo domain-like"/>
    <property type="match status" value="1"/>
</dbReference>
<dbReference type="InterPro" id="IPR043128">
    <property type="entry name" value="Rev_trsase/Diguanyl_cyclase"/>
</dbReference>